<dbReference type="NCBIfam" id="NF042915">
    <property type="entry name" value="MAB_1171c_fam"/>
    <property type="match status" value="1"/>
</dbReference>
<proteinExistence type="predicted"/>
<accession>A0ABT1PMG2</accession>
<name>A0ABT1PMG2_9ACTN</name>
<reference evidence="3 4" key="1">
    <citation type="submission" date="2022-06" db="EMBL/GenBank/DDBJ databases">
        <title>Draft genome sequence of type strain Streptomyces rubrisoli DSM 42083.</title>
        <authorList>
            <person name="Duangmal K."/>
            <person name="Klaysubun C."/>
        </authorList>
    </citation>
    <scope>NUCLEOTIDE SEQUENCE [LARGE SCALE GENOMIC DNA]</scope>
    <source>
        <strain evidence="3 4">DSM 42083</strain>
    </source>
</reference>
<feature type="transmembrane region" description="Helical" evidence="1">
    <location>
        <begin position="177"/>
        <end position="197"/>
    </location>
</feature>
<dbReference type="EMBL" id="JANFNH010000073">
    <property type="protein sequence ID" value="MCQ4046553.1"/>
    <property type="molecule type" value="Genomic_DNA"/>
</dbReference>
<feature type="transmembrane region" description="Helical" evidence="1">
    <location>
        <begin position="39"/>
        <end position="55"/>
    </location>
</feature>
<evidence type="ECO:0000259" key="2">
    <source>
        <dbReference type="Pfam" id="PF20182"/>
    </source>
</evidence>
<evidence type="ECO:0000313" key="4">
    <source>
        <dbReference type="Proteomes" id="UP001206206"/>
    </source>
</evidence>
<dbReference type="RefSeq" id="WP_255932794.1">
    <property type="nucleotide sequence ID" value="NZ_JANFNH010000073.1"/>
</dbReference>
<keyword evidence="4" id="KW-1185">Reference proteome</keyword>
<keyword evidence="1" id="KW-0812">Transmembrane</keyword>
<keyword evidence="1" id="KW-1133">Transmembrane helix</keyword>
<keyword evidence="1" id="KW-0472">Membrane</keyword>
<evidence type="ECO:0000256" key="1">
    <source>
        <dbReference type="SAM" id="Phobius"/>
    </source>
</evidence>
<sequence>MLTDLSRLGRLVEDVGTAAIWAAVLLRIPSARHDSRQRGLCIAVAAAAAAMALRLNPVSRAIDFFTRDPHLTHLAMHLFAAFSAILVLDFLLVVTGGGPPRARLHMIGAALLLLLVLRDATAKPHTQELIGPHGVSEPSIEFWLILTGMHLASDSTCLIVCWRYGRRSTSGTSRTSLALFGLGTAFAGLFWLGYLVYMPTRSPWIPPFLSLTMGLHGLLRAASIAVPTVLDTRMALDKVTTLWRLWPLWHDLVDAVPSVALIKPRKRLGEILWPQGPRDLIVYRKIVEIRDAILVLRDYLPSDHAFADSEVGYADTRGGDPDALAGKLREACRAKLAGEPPSANRAHLVQPEQVNMAGETEFLLRVAAAYSCPAARDDHRDRVTTPKGTA</sequence>
<protein>
    <recommendedName>
        <fullName evidence="2">DUF6545 domain-containing protein</fullName>
    </recommendedName>
</protein>
<feature type="transmembrane region" description="Helical" evidence="1">
    <location>
        <begin position="75"/>
        <end position="97"/>
    </location>
</feature>
<dbReference type="InterPro" id="IPR050039">
    <property type="entry name" value="MAB_1171c-like"/>
</dbReference>
<dbReference type="Proteomes" id="UP001206206">
    <property type="component" value="Unassembled WGS sequence"/>
</dbReference>
<evidence type="ECO:0000313" key="3">
    <source>
        <dbReference type="EMBL" id="MCQ4046553.1"/>
    </source>
</evidence>
<organism evidence="3 4">
    <name type="scientific">Streptantibioticus rubrisoli</name>
    <dbReference type="NCBI Taxonomy" id="1387313"/>
    <lineage>
        <taxon>Bacteria</taxon>
        <taxon>Bacillati</taxon>
        <taxon>Actinomycetota</taxon>
        <taxon>Actinomycetes</taxon>
        <taxon>Kitasatosporales</taxon>
        <taxon>Streptomycetaceae</taxon>
        <taxon>Streptantibioticus</taxon>
    </lineage>
</organism>
<feature type="transmembrane region" description="Helical" evidence="1">
    <location>
        <begin position="104"/>
        <end position="122"/>
    </location>
</feature>
<feature type="transmembrane region" description="Helical" evidence="1">
    <location>
        <begin position="209"/>
        <end position="230"/>
    </location>
</feature>
<feature type="transmembrane region" description="Helical" evidence="1">
    <location>
        <begin position="142"/>
        <end position="165"/>
    </location>
</feature>
<dbReference type="Pfam" id="PF20182">
    <property type="entry name" value="DUF6545"/>
    <property type="match status" value="1"/>
</dbReference>
<feature type="domain" description="DUF6545" evidence="2">
    <location>
        <begin position="240"/>
        <end position="370"/>
    </location>
</feature>
<dbReference type="InterPro" id="IPR046675">
    <property type="entry name" value="DUF6545"/>
</dbReference>
<comment type="caution">
    <text evidence="3">The sequence shown here is derived from an EMBL/GenBank/DDBJ whole genome shotgun (WGS) entry which is preliminary data.</text>
</comment>
<gene>
    <name evidence="3" type="ORF">NON19_31995</name>
</gene>